<dbReference type="PANTHER" id="PTHR12266">
    <property type="entry name" value="NA+/CA2+ K+ INDEPENDENT EXCHANGER"/>
    <property type="match status" value="1"/>
</dbReference>
<keyword evidence="4" id="KW-0406">Ion transport</keyword>
<evidence type="ECO:0000256" key="4">
    <source>
        <dbReference type="ARBA" id="ARBA00022568"/>
    </source>
</evidence>
<feature type="transmembrane region" description="Helical" evidence="8">
    <location>
        <begin position="679"/>
        <end position="696"/>
    </location>
</feature>
<name>A0A2A2J6P6_9BILA</name>
<feature type="transmembrane region" description="Helical" evidence="8">
    <location>
        <begin position="232"/>
        <end position="248"/>
    </location>
</feature>
<dbReference type="InterPro" id="IPR044880">
    <property type="entry name" value="NCX_ion-bd_dom_sf"/>
</dbReference>
<gene>
    <name evidence="11" type="ORF">WR25_04691</name>
</gene>
<evidence type="ECO:0000256" key="5">
    <source>
        <dbReference type="ARBA" id="ARBA00022692"/>
    </source>
</evidence>
<dbReference type="PANTHER" id="PTHR12266:SF0">
    <property type="entry name" value="MITOCHONDRIAL SODIUM_CALCIUM EXCHANGER PROTEIN"/>
    <property type="match status" value="1"/>
</dbReference>
<dbReference type="Pfam" id="PF01699">
    <property type="entry name" value="Na_Ca_ex"/>
    <property type="match status" value="2"/>
</dbReference>
<keyword evidence="7 8" id="KW-0472">Membrane</keyword>
<comment type="subcellular location">
    <subcellularLocation>
        <location evidence="1">Membrane</location>
        <topology evidence="1">Multi-pass membrane protein</topology>
    </subcellularLocation>
</comment>
<organism evidence="11 12">
    <name type="scientific">Diploscapter pachys</name>
    <dbReference type="NCBI Taxonomy" id="2018661"/>
    <lineage>
        <taxon>Eukaryota</taxon>
        <taxon>Metazoa</taxon>
        <taxon>Ecdysozoa</taxon>
        <taxon>Nematoda</taxon>
        <taxon>Chromadorea</taxon>
        <taxon>Rhabditida</taxon>
        <taxon>Rhabditina</taxon>
        <taxon>Rhabditomorpha</taxon>
        <taxon>Rhabditoidea</taxon>
        <taxon>Rhabditidae</taxon>
        <taxon>Diploscapter</taxon>
    </lineage>
</organism>
<evidence type="ECO:0000256" key="2">
    <source>
        <dbReference type="ARBA" id="ARBA00022448"/>
    </source>
</evidence>
<feature type="transmembrane region" description="Helical" evidence="8">
    <location>
        <begin position="254"/>
        <end position="277"/>
    </location>
</feature>
<keyword evidence="2" id="KW-0813">Transport</keyword>
<feature type="transmembrane region" description="Helical" evidence="8">
    <location>
        <begin position="514"/>
        <end position="533"/>
    </location>
</feature>
<keyword evidence="12" id="KW-1185">Reference proteome</keyword>
<protein>
    <recommendedName>
        <fullName evidence="10">Sodium/calcium exchanger membrane region domain-containing protein</fullName>
    </recommendedName>
</protein>
<evidence type="ECO:0000256" key="7">
    <source>
        <dbReference type="ARBA" id="ARBA00023136"/>
    </source>
</evidence>
<dbReference type="GO" id="GO:0016020">
    <property type="term" value="C:membrane"/>
    <property type="evidence" value="ECO:0007669"/>
    <property type="project" value="UniProtKB-SubCell"/>
</dbReference>
<feature type="transmembrane region" description="Helical" evidence="8">
    <location>
        <begin position="545"/>
        <end position="562"/>
    </location>
</feature>
<feature type="transmembrane region" description="Helical" evidence="8">
    <location>
        <begin position="95"/>
        <end position="116"/>
    </location>
</feature>
<feature type="domain" description="Sodium/calcium exchanger membrane region" evidence="10">
    <location>
        <begin position="104"/>
        <end position="272"/>
    </location>
</feature>
<dbReference type="GO" id="GO:0006874">
    <property type="term" value="P:intracellular calcium ion homeostasis"/>
    <property type="evidence" value="ECO:0007669"/>
    <property type="project" value="TreeGrafter"/>
</dbReference>
<feature type="domain" description="Sodium/calcium exchanger membrane region" evidence="10">
    <location>
        <begin position="547"/>
        <end position="695"/>
    </location>
</feature>
<dbReference type="GO" id="GO:0005432">
    <property type="term" value="F:calcium:sodium antiporter activity"/>
    <property type="evidence" value="ECO:0007669"/>
    <property type="project" value="TreeGrafter"/>
</dbReference>
<keyword evidence="4" id="KW-0109">Calcium transport</keyword>
<keyword evidence="5 8" id="KW-0812">Transmembrane</keyword>
<dbReference type="Proteomes" id="UP000218231">
    <property type="component" value="Unassembled WGS sequence"/>
</dbReference>
<evidence type="ECO:0000313" key="12">
    <source>
        <dbReference type="Proteomes" id="UP000218231"/>
    </source>
</evidence>
<dbReference type="STRING" id="2018661.A0A2A2J6P6"/>
<reference evidence="11 12" key="1">
    <citation type="journal article" date="2017" name="Curr. Biol.">
        <title>Genome architecture and evolution of a unichromosomal asexual nematode.</title>
        <authorList>
            <person name="Fradin H."/>
            <person name="Zegar C."/>
            <person name="Gutwein M."/>
            <person name="Lucas J."/>
            <person name="Kovtun M."/>
            <person name="Corcoran D."/>
            <person name="Baugh L.R."/>
            <person name="Kiontke K."/>
            <person name="Gunsalus K."/>
            <person name="Fitch D.H."/>
            <person name="Piano F."/>
        </authorList>
    </citation>
    <scope>NUCLEOTIDE SEQUENCE [LARGE SCALE GENOMIC DNA]</scope>
    <source>
        <strain evidence="11">PF1309</strain>
    </source>
</reference>
<dbReference type="Gene3D" id="1.20.1420.30">
    <property type="entry name" value="NCX, central ion-binding region"/>
    <property type="match status" value="2"/>
</dbReference>
<comment type="caution">
    <text evidence="11">The sequence shown here is derived from an EMBL/GenBank/DDBJ whole genome shotgun (WGS) entry which is preliminary data.</text>
</comment>
<dbReference type="EMBL" id="LIAE01010648">
    <property type="protein sequence ID" value="PAV57264.1"/>
    <property type="molecule type" value="Genomic_DNA"/>
</dbReference>
<feature type="transmembrane region" description="Helical" evidence="8">
    <location>
        <begin position="174"/>
        <end position="192"/>
    </location>
</feature>
<evidence type="ECO:0000256" key="9">
    <source>
        <dbReference type="SAM" id="SignalP"/>
    </source>
</evidence>
<evidence type="ECO:0000313" key="11">
    <source>
        <dbReference type="EMBL" id="PAV57264.1"/>
    </source>
</evidence>
<accession>A0A2A2J6P6</accession>
<evidence type="ECO:0000256" key="1">
    <source>
        <dbReference type="ARBA" id="ARBA00004141"/>
    </source>
</evidence>
<evidence type="ECO:0000259" key="10">
    <source>
        <dbReference type="Pfam" id="PF01699"/>
    </source>
</evidence>
<feature type="transmembrane region" description="Helical" evidence="8">
    <location>
        <begin position="611"/>
        <end position="630"/>
    </location>
</feature>
<evidence type="ECO:0000256" key="3">
    <source>
        <dbReference type="ARBA" id="ARBA00022449"/>
    </source>
</evidence>
<sequence>MDHSLWRILVFTAIYLYYQQPVAAQTDATSTTVSQFGSTISLPWDDCSAESCEVGKNWTQLQVCEFTRCNDGVCEGGYFSWSLYAECTYNVTGRVFIIIGAVCYMLYLFVTITCVADEFFGPSVSAIVAHLKISESIAGVTFLAFGNGAPDVFGSIASVLSAEKPKADLALGDLLGGGCFVTMMVIATIVLTKPFKAEVSIQFFLNLTVSNNKLSNWLILFEFQPFAMTRDIVCYFIAIGWILFVFLYRNEVYIWEPLVYLGIYAIYVVIVFVGNHFQQKRRKLKHRKSKASRSSMRTGNSANITRANSVVPDIHVLSVPENDSHPPKRTSITFNNFYAVHPSQKLSPNQMSNGTISHEDPGVDVIIEDAERSSSSSSSEEEFVVSRGRVFTGTEARIRAASIAPPPMKVDTWRLVLIDVYRHFRPLSNGDDEWADMNIFSKVMAIVKIPIVFAFKLTIPQNELSWSKAVAVILAITCPQLLLFSIQGLFLFKLIKNKIYSALNMKPVSSGPGLFVYMFGVSAILIAIVLIFTRFDRAPKYYKEIYSYLGFLMSIAWIYWISAEVVSVVTMLGVISRIPHEVLGMTILAWSNSIGDLIADVSVVKQGYPRMAISAAIGGPLFNLLVGFGLPFSIARLQKKAISIVFKPTYHLLLLFLSLSLAITLVGLYVQRFFLRRPYAIILICLYITFMVFVILSETNVLVWK</sequence>
<feature type="transmembrane region" description="Helical" evidence="8">
    <location>
        <begin position="582"/>
        <end position="599"/>
    </location>
</feature>
<feature type="signal peptide" evidence="9">
    <location>
        <begin position="1"/>
        <end position="24"/>
    </location>
</feature>
<dbReference type="AlphaFoldDB" id="A0A2A2J6P6"/>
<evidence type="ECO:0000256" key="6">
    <source>
        <dbReference type="ARBA" id="ARBA00022989"/>
    </source>
</evidence>
<keyword evidence="3" id="KW-0050">Antiport</keyword>
<proteinExistence type="predicted"/>
<keyword evidence="9" id="KW-0732">Signal</keyword>
<dbReference type="OrthoDB" id="407410at2759"/>
<feature type="chain" id="PRO_5012787736" description="Sodium/calcium exchanger membrane region domain-containing protein" evidence="9">
    <location>
        <begin position="25"/>
        <end position="705"/>
    </location>
</feature>
<evidence type="ECO:0000256" key="8">
    <source>
        <dbReference type="SAM" id="Phobius"/>
    </source>
</evidence>
<dbReference type="InterPro" id="IPR051359">
    <property type="entry name" value="CaCA_antiporter"/>
</dbReference>
<feature type="transmembrane region" description="Helical" evidence="8">
    <location>
        <begin position="469"/>
        <end position="494"/>
    </location>
</feature>
<keyword evidence="4" id="KW-0106">Calcium</keyword>
<dbReference type="InterPro" id="IPR004837">
    <property type="entry name" value="NaCa_Exmemb"/>
</dbReference>
<feature type="transmembrane region" description="Helical" evidence="8">
    <location>
        <begin position="650"/>
        <end position="670"/>
    </location>
</feature>
<keyword evidence="6 8" id="KW-1133">Transmembrane helix</keyword>